<dbReference type="AlphaFoldDB" id="A0A1A7BW26"/>
<feature type="signal peptide" evidence="2">
    <location>
        <begin position="1"/>
        <end position="20"/>
    </location>
</feature>
<keyword evidence="1" id="KW-1133">Transmembrane helix</keyword>
<proteinExistence type="predicted"/>
<dbReference type="EMBL" id="LOCQ01000062">
    <property type="protein sequence ID" value="OBV36725.1"/>
    <property type="molecule type" value="Genomic_DNA"/>
</dbReference>
<organism evidence="3 4">
    <name type="scientific">Janthinobacterium psychrotolerans</name>
    <dbReference type="NCBI Taxonomy" id="1747903"/>
    <lineage>
        <taxon>Bacteria</taxon>
        <taxon>Pseudomonadati</taxon>
        <taxon>Pseudomonadota</taxon>
        <taxon>Betaproteobacteria</taxon>
        <taxon>Burkholderiales</taxon>
        <taxon>Oxalobacteraceae</taxon>
        <taxon>Janthinobacterium</taxon>
    </lineage>
</organism>
<keyword evidence="1" id="KW-0812">Transmembrane</keyword>
<keyword evidence="2" id="KW-0732">Signal</keyword>
<evidence type="ECO:0000256" key="2">
    <source>
        <dbReference type="SAM" id="SignalP"/>
    </source>
</evidence>
<dbReference type="RefSeq" id="WP_065310513.1">
    <property type="nucleotide sequence ID" value="NZ_LOCQ01000062.1"/>
</dbReference>
<evidence type="ECO:0000313" key="3">
    <source>
        <dbReference type="EMBL" id="OBV36725.1"/>
    </source>
</evidence>
<accession>A0A1A7BW26</accession>
<dbReference type="PATRIC" id="fig|1747903.4.peg.208"/>
<protein>
    <recommendedName>
        <fullName evidence="5">DUF3999 domain-containing protein</fullName>
    </recommendedName>
</protein>
<evidence type="ECO:0008006" key="5">
    <source>
        <dbReference type="Google" id="ProtNLM"/>
    </source>
</evidence>
<feature type="chain" id="PRO_5008355358" description="DUF3999 domain-containing protein" evidence="2">
    <location>
        <begin position="21"/>
        <end position="482"/>
    </location>
</feature>
<evidence type="ECO:0000256" key="1">
    <source>
        <dbReference type="SAM" id="Phobius"/>
    </source>
</evidence>
<gene>
    <name evidence="3" type="ORF">ASR47_1001197</name>
</gene>
<comment type="caution">
    <text evidence="3">The sequence shown here is derived from an EMBL/GenBank/DDBJ whole genome shotgun (WGS) entry which is preliminary data.</text>
</comment>
<dbReference type="OrthoDB" id="5405606at2"/>
<dbReference type="InterPro" id="IPR025060">
    <property type="entry name" value="DUF3999"/>
</dbReference>
<dbReference type="STRING" id="1747903.ASR47_1001197"/>
<keyword evidence="4" id="KW-1185">Reference proteome</keyword>
<dbReference type="Proteomes" id="UP000092713">
    <property type="component" value="Unassembled WGS sequence"/>
</dbReference>
<name>A0A1A7BW26_9BURK</name>
<keyword evidence="1" id="KW-0472">Membrane</keyword>
<dbReference type="Pfam" id="PF13163">
    <property type="entry name" value="DUF3999"/>
    <property type="match status" value="1"/>
</dbReference>
<feature type="transmembrane region" description="Helical" evidence="1">
    <location>
        <begin position="451"/>
        <end position="472"/>
    </location>
</feature>
<reference evidence="3 4" key="1">
    <citation type="submission" date="2016-04" db="EMBL/GenBank/DDBJ databases">
        <title>Draft genome sequence of Janthinobacterium psychrotolerans sp. nov., isolated from freshwater sediments in Denmark.</title>
        <authorList>
            <person name="Gong X."/>
            <person name="Skrivergaard S."/>
            <person name="Korsgaard B.S."/>
            <person name="Schreiber L."/>
            <person name="Marshall I.P."/>
            <person name="Finster K."/>
            <person name="Schramm A."/>
        </authorList>
    </citation>
    <scope>NUCLEOTIDE SEQUENCE [LARGE SCALE GENOMIC DNA]</scope>
    <source>
        <strain evidence="3 4">S3-2</strain>
    </source>
</reference>
<sequence>MKLNLLLCAALACGTALAHATPDQPSDYGWSMSLTVPAGAGVARLPLPKEVYLHARTGNLADVRLLDRDGQRLPFAISTPPAQANTQRSSIAARIFPVTGSAAGGGGLQNVEIRTGNDGRLLSVSASAGGGTATAGKTLQALILDIGPQTPGSRIGALRFTPPANAGDYSAQVLLEVSDDLKQWDGAGTTTLNWLSNSDTQTLANDSIVFAPRAFRYARLSWQDGQPLVFAAIAAQAVSQTEAAPPRASIVLQGVAGKQANEWRYATPIAIPADSIALQFAQANVVLPVTLGVYRQNNYVPQRRLHLQRQTRPAQGEYFDPLLSTSFYRISDAGKERVSGELAMPVVQTTQWILRPQTEGTALPASAPSLRLGWTPETLVFLAGGKPPYRLVFGKADAQPVAQPLSQVAPGYRDGELQALPIATVGALTARAGAADVAPARQEKGPPWRLAALWAALLLGVGVLGFFAWRLLSQMKQEQPPH</sequence>
<evidence type="ECO:0000313" key="4">
    <source>
        <dbReference type="Proteomes" id="UP000092713"/>
    </source>
</evidence>